<keyword evidence="1" id="KW-0689">Ribosomal protein</keyword>
<name>A0A086J5Z1_TOXGO</name>
<proteinExistence type="predicted"/>
<reference evidence="1 2" key="1">
    <citation type="submission" date="2014-02" db="EMBL/GenBank/DDBJ databases">
        <authorList>
            <person name="Sibley D."/>
            <person name="Venepally P."/>
            <person name="Karamycheva S."/>
            <person name="Hadjithomas M."/>
            <person name="Khan A."/>
            <person name="Brunk B."/>
            <person name="Roos D."/>
            <person name="Caler E."/>
            <person name="Lorenzi H."/>
        </authorList>
    </citation>
    <scope>NUCLEOTIDE SEQUENCE [LARGE SCALE GENOMIC DNA]</scope>
    <source>
        <strain evidence="1 2">GAB2-2007-GAL-DOM2</strain>
    </source>
</reference>
<dbReference type="VEuPathDB" id="ToxoDB:TGDOM2_300631"/>
<protein>
    <submittedName>
        <fullName evidence="1">Ribosomal protein L4</fullName>
    </submittedName>
</protein>
<evidence type="ECO:0000313" key="1">
    <source>
        <dbReference type="EMBL" id="KFG27559.1"/>
    </source>
</evidence>
<gene>
    <name evidence="1" type="ORF">TGDOM2_300631</name>
</gene>
<organism evidence="1 2">
    <name type="scientific">Toxoplasma gondii GAB2-2007-GAL-DOM2</name>
    <dbReference type="NCBI Taxonomy" id="1130820"/>
    <lineage>
        <taxon>Eukaryota</taxon>
        <taxon>Sar</taxon>
        <taxon>Alveolata</taxon>
        <taxon>Apicomplexa</taxon>
        <taxon>Conoidasida</taxon>
        <taxon>Coccidia</taxon>
        <taxon>Eucoccidiorida</taxon>
        <taxon>Eimeriorina</taxon>
        <taxon>Sarcocystidae</taxon>
        <taxon>Toxoplasma</taxon>
    </lineage>
</organism>
<dbReference type="OrthoDB" id="275876at2759"/>
<comment type="caution">
    <text evidence="1">The sequence shown here is derived from an EMBL/GenBank/DDBJ whole genome shotgun (WGS) entry which is preliminary data.</text>
</comment>
<evidence type="ECO:0000313" key="2">
    <source>
        <dbReference type="Proteomes" id="UP000028837"/>
    </source>
</evidence>
<keyword evidence="1" id="KW-0687">Ribonucleoprotein</keyword>
<sequence length="30" mass="3578">TKQGKQINFLKSNKLTCLKLLSFKYIFIFI</sequence>
<feature type="non-terminal residue" evidence="1">
    <location>
        <position position="1"/>
    </location>
</feature>
<dbReference type="EMBL" id="AHZU02004918">
    <property type="protein sequence ID" value="KFG27559.1"/>
    <property type="molecule type" value="Genomic_DNA"/>
</dbReference>
<dbReference type="GO" id="GO:0005840">
    <property type="term" value="C:ribosome"/>
    <property type="evidence" value="ECO:0007669"/>
    <property type="project" value="UniProtKB-KW"/>
</dbReference>
<dbReference type="Proteomes" id="UP000028837">
    <property type="component" value="Unassembled WGS sequence"/>
</dbReference>
<accession>A0A086J5Z1</accession>
<dbReference type="AlphaFoldDB" id="A0A086J5Z1"/>